<feature type="compositionally biased region" description="Low complexity" evidence="1">
    <location>
        <begin position="110"/>
        <end position="124"/>
    </location>
</feature>
<feature type="region of interest" description="Disordered" evidence="1">
    <location>
        <begin position="92"/>
        <end position="124"/>
    </location>
</feature>
<dbReference type="RefSeq" id="WP_148648846.1">
    <property type="nucleotide sequence ID" value="NZ_CP011131.1"/>
</dbReference>
<feature type="compositionally biased region" description="Low complexity" evidence="1">
    <location>
        <begin position="205"/>
        <end position="217"/>
    </location>
</feature>
<dbReference type="EMBL" id="CP093547">
    <property type="protein sequence ID" value="UNP31738.1"/>
    <property type="molecule type" value="Genomic_DNA"/>
</dbReference>
<accession>A0ABY3XJA6</accession>
<gene>
    <name evidence="3" type="ORF">MOV92_11020</name>
</gene>
<protein>
    <submittedName>
        <fullName evidence="3">Uncharacterized protein</fullName>
    </submittedName>
</protein>
<proteinExistence type="predicted"/>
<keyword evidence="4" id="KW-1185">Reference proteome</keyword>
<feature type="compositionally biased region" description="Basic and acidic residues" evidence="1">
    <location>
        <begin position="195"/>
        <end position="204"/>
    </location>
</feature>
<dbReference type="Proteomes" id="UP000829194">
    <property type="component" value="Chromosome"/>
</dbReference>
<reference evidence="3 4" key="1">
    <citation type="submission" date="2022-03" db="EMBL/GenBank/DDBJ databases">
        <title>Complete genome sequence of Lysobacter capsici VKM B-2533 and Lysobacter gummosus 10.1.1, promising sources of lytic agents.</title>
        <authorList>
            <person name="Tarlachkov S.V."/>
            <person name="Kudryakova I.V."/>
            <person name="Afoshin A.S."/>
            <person name="Leontyevskaya E.A."/>
            <person name="Leontyevskaya N.V."/>
        </authorList>
    </citation>
    <scope>NUCLEOTIDE SEQUENCE [LARGE SCALE GENOMIC DNA]</scope>
    <source>
        <strain evidence="3 4">10.1.1</strain>
    </source>
</reference>
<feature type="chain" id="PRO_5046800080" evidence="2">
    <location>
        <begin position="30"/>
        <end position="227"/>
    </location>
</feature>
<name>A0ABY3XJA6_9GAMM</name>
<sequence length="227" mass="24105">MSLRPIRHCALRSAPLLAALWFAASGAHAQNGNETRLRDALRDTGARLRSAEAALAAQQAATAAVERERDALKAASAKAPAREDGARLTALQRQLGQASAASDQARADAQKWQSAQQQAAQAAQQKEHERAALAAQLASVQAQSARCAAATEAVYQAGRELAQLYRDPDFIDSVRSRGFSPLGLERVKKENRVRELEDKLDQQHDQAAQCASGDAAARTAGNGTASS</sequence>
<feature type="region of interest" description="Disordered" evidence="1">
    <location>
        <begin position="195"/>
        <end position="227"/>
    </location>
</feature>
<organism evidence="3 4">
    <name type="scientific">Lysobacter gummosus</name>
    <dbReference type="NCBI Taxonomy" id="262324"/>
    <lineage>
        <taxon>Bacteria</taxon>
        <taxon>Pseudomonadati</taxon>
        <taxon>Pseudomonadota</taxon>
        <taxon>Gammaproteobacteria</taxon>
        <taxon>Lysobacterales</taxon>
        <taxon>Lysobacteraceae</taxon>
        <taxon>Lysobacter</taxon>
    </lineage>
</organism>
<keyword evidence="2" id="KW-0732">Signal</keyword>
<evidence type="ECO:0000313" key="4">
    <source>
        <dbReference type="Proteomes" id="UP000829194"/>
    </source>
</evidence>
<feature type="signal peptide" evidence="2">
    <location>
        <begin position="1"/>
        <end position="29"/>
    </location>
</feature>
<evidence type="ECO:0000256" key="1">
    <source>
        <dbReference type="SAM" id="MobiDB-lite"/>
    </source>
</evidence>
<evidence type="ECO:0000256" key="2">
    <source>
        <dbReference type="SAM" id="SignalP"/>
    </source>
</evidence>
<evidence type="ECO:0000313" key="3">
    <source>
        <dbReference type="EMBL" id="UNP31738.1"/>
    </source>
</evidence>